<keyword evidence="7" id="KW-0808">Transferase</keyword>
<evidence type="ECO:0000256" key="4">
    <source>
        <dbReference type="ARBA" id="ARBA00022475"/>
    </source>
</evidence>
<dbReference type="STRING" id="452637.Oter_3560"/>
<feature type="domain" description="PAC" evidence="21">
    <location>
        <begin position="157"/>
        <end position="209"/>
    </location>
</feature>
<feature type="transmembrane region" description="Helical" evidence="17">
    <location>
        <begin position="47"/>
        <end position="64"/>
    </location>
</feature>
<evidence type="ECO:0000256" key="17">
    <source>
        <dbReference type="SAM" id="Phobius"/>
    </source>
</evidence>
<dbReference type="Gene3D" id="1.10.287.130">
    <property type="match status" value="1"/>
</dbReference>
<evidence type="ECO:0000256" key="6">
    <source>
        <dbReference type="ARBA" id="ARBA00022553"/>
    </source>
</evidence>
<dbReference type="InterPro" id="IPR036097">
    <property type="entry name" value="HisK_dim/P_sf"/>
</dbReference>
<evidence type="ECO:0000259" key="20">
    <source>
        <dbReference type="PROSITE" id="PS50112"/>
    </source>
</evidence>
<dbReference type="PROSITE" id="PS50113">
    <property type="entry name" value="PAC"/>
    <property type="match status" value="2"/>
</dbReference>
<dbReference type="Pfam" id="PF13426">
    <property type="entry name" value="PAS_9"/>
    <property type="match status" value="1"/>
</dbReference>
<dbReference type="InterPro" id="IPR035965">
    <property type="entry name" value="PAS-like_dom_sf"/>
</dbReference>
<dbReference type="Gene3D" id="3.40.50.2300">
    <property type="match status" value="1"/>
</dbReference>
<evidence type="ECO:0000259" key="21">
    <source>
        <dbReference type="PROSITE" id="PS50113"/>
    </source>
</evidence>
<dbReference type="InterPro" id="IPR000700">
    <property type="entry name" value="PAS-assoc_C"/>
</dbReference>
<evidence type="ECO:0000256" key="15">
    <source>
        <dbReference type="ARBA" id="ARBA00023136"/>
    </source>
</evidence>
<keyword evidence="4" id="KW-1003">Cell membrane</keyword>
<feature type="modified residue" description="4-aspartylphosphate" evidence="16">
    <location>
        <position position="644"/>
    </location>
</feature>
<dbReference type="CDD" id="cd00156">
    <property type="entry name" value="REC"/>
    <property type="match status" value="1"/>
</dbReference>
<dbReference type="FunFam" id="2.10.70.100:FF:000001">
    <property type="entry name" value="Sensory transduction histidine kinase"/>
    <property type="match status" value="1"/>
</dbReference>
<dbReference type="EC" id="2.7.13.3" evidence="3"/>
<organism evidence="22 23">
    <name type="scientific">Opitutus terrae (strain DSM 11246 / JCM 15787 / PB90-1)</name>
    <dbReference type="NCBI Taxonomy" id="452637"/>
    <lineage>
        <taxon>Bacteria</taxon>
        <taxon>Pseudomonadati</taxon>
        <taxon>Verrucomicrobiota</taxon>
        <taxon>Opitutia</taxon>
        <taxon>Opitutales</taxon>
        <taxon>Opitutaceae</taxon>
        <taxon>Opitutus</taxon>
    </lineage>
</organism>
<dbReference type="SMART" id="SM00091">
    <property type="entry name" value="PAS"/>
    <property type="match status" value="2"/>
</dbReference>
<dbReference type="Pfam" id="PF08447">
    <property type="entry name" value="PAS_3"/>
    <property type="match status" value="1"/>
</dbReference>
<evidence type="ECO:0000259" key="19">
    <source>
        <dbReference type="PROSITE" id="PS50110"/>
    </source>
</evidence>
<evidence type="ECO:0000313" key="22">
    <source>
        <dbReference type="EMBL" id="ACB76837.1"/>
    </source>
</evidence>
<dbReference type="InterPro" id="IPR036890">
    <property type="entry name" value="HATPase_C_sf"/>
</dbReference>
<keyword evidence="6 16" id="KW-0597">Phosphoprotein</keyword>
<evidence type="ECO:0000256" key="2">
    <source>
        <dbReference type="ARBA" id="ARBA00004429"/>
    </source>
</evidence>
<evidence type="ECO:0000256" key="14">
    <source>
        <dbReference type="ARBA" id="ARBA00023012"/>
    </source>
</evidence>
<keyword evidence="5" id="KW-0997">Cell inner membrane</keyword>
<dbReference type="InterPro" id="IPR013655">
    <property type="entry name" value="PAS_fold_3"/>
</dbReference>
<evidence type="ECO:0000256" key="7">
    <source>
        <dbReference type="ARBA" id="ARBA00022679"/>
    </source>
</evidence>
<dbReference type="PROSITE" id="PS50110">
    <property type="entry name" value="RESPONSE_REGULATORY"/>
    <property type="match status" value="1"/>
</dbReference>
<dbReference type="PANTHER" id="PTHR43065">
    <property type="entry name" value="SENSOR HISTIDINE KINASE"/>
    <property type="match status" value="1"/>
</dbReference>
<dbReference type="HOGENOM" id="CLU_000445_114_51_0"/>
<keyword evidence="12" id="KW-0067">ATP-binding</keyword>
<dbReference type="PRINTS" id="PR00344">
    <property type="entry name" value="BCTRLSENSOR"/>
</dbReference>
<evidence type="ECO:0000256" key="13">
    <source>
        <dbReference type="ARBA" id="ARBA00022989"/>
    </source>
</evidence>
<feature type="domain" description="Histidine kinase" evidence="18">
    <location>
        <begin position="350"/>
        <end position="572"/>
    </location>
</feature>
<evidence type="ECO:0000256" key="5">
    <source>
        <dbReference type="ARBA" id="ARBA00022519"/>
    </source>
</evidence>
<dbReference type="InterPro" id="IPR000014">
    <property type="entry name" value="PAS"/>
</dbReference>
<dbReference type="SMART" id="SM00388">
    <property type="entry name" value="HisKA"/>
    <property type="match status" value="1"/>
</dbReference>
<dbReference type="Pfam" id="PF02518">
    <property type="entry name" value="HATPase_c"/>
    <property type="match status" value="1"/>
</dbReference>
<dbReference type="KEGG" id="ote:Oter_3560"/>
<evidence type="ECO:0000256" key="10">
    <source>
        <dbReference type="ARBA" id="ARBA00022741"/>
    </source>
</evidence>
<dbReference type="Proteomes" id="UP000007013">
    <property type="component" value="Chromosome"/>
</dbReference>
<dbReference type="SMART" id="SM00387">
    <property type="entry name" value="HATPase_c"/>
    <property type="match status" value="1"/>
</dbReference>
<dbReference type="Pfam" id="PF00072">
    <property type="entry name" value="Response_reg"/>
    <property type="match status" value="1"/>
</dbReference>
<dbReference type="eggNOG" id="COG4191">
    <property type="taxonomic scope" value="Bacteria"/>
</dbReference>
<sequence>MRIYPHGFALRTTLVYAAAAALWITFSDWAVLLLVQDVPAAARLSIYKGWAFVAVTSLLLYGVLQQWMARLKRQLDEQAKIEVELRQWADAFNHCAHGIAIGIPATNRLLACNPAFAAMHGFTVAEMNGRDVLTLYVPSDWEHVRRNVAIADRDGRVQFQANRVRKDGSVFTVQVDLVSVRDANEALLYRVTTVQDVTERNRAEAQRRESEDRFRAVVENIHEVFWIHDPSHIRIVYVSPAFEKIWGRPCAEVVNWDSETWLQTLHADDRERLRRVVQGGTPEGYDEQYRILRPDGTERWVHDRSFPVKDGAGRVVRIVGVAQDITERKQLESQFLRAQRLEAIGTLAGGVAHDLNNILAPMLMAAGLLKENITNEHDREMLSMVERSARRGADIIRQLLTFSRGVEGSRLALQIRHLVREMMGIMRETFPREITLIDQTKGELWPVVADATQLHQVLVNLCVNARDAMPHGGTLAISAVNVEFVAGDAQLPHDAPPGSYVMLSVKDTGVGMTPEIMERIFDPFFTTKDLGRGTGLGLSTVLGIVRSHGGFVNVSSEAGKGSDFRVYLPASRAEVAEPAAEPAEPLPLGHGELILVVDDEEPIRDATRHVLVKQNYRVVTATDGKEAVTAFLDQRDNVQLLLTDMMMPQMGGAALIRALRLLNPQLKVIATSGLDSHAGDGELAELGLSDILPKPCGPKALIESIQRALMRN</sequence>
<dbReference type="SMART" id="SM00448">
    <property type="entry name" value="REC"/>
    <property type="match status" value="1"/>
</dbReference>
<dbReference type="InterPro" id="IPR003661">
    <property type="entry name" value="HisK_dim/P_dom"/>
</dbReference>
<dbReference type="PANTHER" id="PTHR43065:SF46">
    <property type="entry name" value="C4-DICARBOXYLATE TRANSPORT SENSOR PROTEIN DCTB"/>
    <property type="match status" value="1"/>
</dbReference>
<dbReference type="GO" id="GO:0000155">
    <property type="term" value="F:phosphorelay sensor kinase activity"/>
    <property type="evidence" value="ECO:0007669"/>
    <property type="project" value="InterPro"/>
</dbReference>
<dbReference type="Gene3D" id="3.30.565.10">
    <property type="entry name" value="Histidine kinase-like ATPase, C-terminal domain"/>
    <property type="match status" value="1"/>
</dbReference>
<keyword evidence="15 17" id="KW-0472">Membrane</keyword>
<dbReference type="InterPro" id="IPR011006">
    <property type="entry name" value="CheY-like_superfamily"/>
</dbReference>
<keyword evidence="13 17" id="KW-1133">Transmembrane helix</keyword>
<evidence type="ECO:0000256" key="11">
    <source>
        <dbReference type="ARBA" id="ARBA00022777"/>
    </source>
</evidence>
<dbReference type="Gene3D" id="2.10.70.100">
    <property type="match status" value="1"/>
</dbReference>
<feature type="transmembrane region" description="Helical" evidence="17">
    <location>
        <begin position="12"/>
        <end position="35"/>
    </location>
</feature>
<dbReference type="eggNOG" id="COG0745">
    <property type="taxonomic scope" value="Bacteria"/>
</dbReference>
<keyword evidence="8 17" id="KW-0812">Transmembrane</keyword>
<dbReference type="SMART" id="SM00086">
    <property type="entry name" value="PAC"/>
    <property type="match status" value="2"/>
</dbReference>
<keyword evidence="23" id="KW-1185">Reference proteome</keyword>
<dbReference type="SUPFAM" id="SSF55874">
    <property type="entry name" value="ATPase domain of HSP90 chaperone/DNA topoisomerase II/histidine kinase"/>
    <property type="match status" value="1"/>
</dbReference>
<dbReference type="CDD" id="cd00082">
    <property type="entry name" value="HisKA"/>
    <property type="match status" value="1"/>
</dbReference>
<dbReference type="GO" id="GO:0005524">
    <property type="term" value="F:ATP binding"/>
    <property type="evidence" value="ECO:0007669"/>
    <property type="project" value="UniProtKB-KW"/>
</dbReference>
<evidence type="ECO:0000256" key="8">
    <source>
        <dbReference type="ARBA" id="ARBA00022692"/>
    </source>
</evidence>
<dbReference type="InterPro" id="IPR001610">
    <property type="entry name" value="PAC"/>
</dbReference>
<feature type="domain" description="Response regulatory" evidence="19">
    <location>
        <begin position="593"/>
        <end position="709"/>
    </location>
</feature>
<evidence type="ECO:0000256" key="16">
    <source>
        <dbReference type="PROSITE-ProRule" id="PRU00169"/>
    </source>
</evidence>
<evidence type="ECO:0000256" key="1">
    <source>
        <dbReference type="ARBA" id="ARBA00000085"/>
    </source>
</evidence>
<dbReference type="InterPro" id="IPR004358">
    <property type="entry name" value="Sig_transdc_His_kin-like_C"/>
</dbReference>
<evidence type="ECO:0000256" key="3">
    <source>
        <dbReference type="ARBA" id="ARBA00012438"/>
    </source>
</evidence>
<dbReference type="PROSITE" id="PS50112">
    <property type="entry name" value="PAS"/>
    <property type="match status" value="1"/>
</dbReference>
<comment type="catalytic activity">
    <reaction evidence="1">
        <text>ATP + protein L-histidine = ADP + protein N-phospho-L-histidine.</text>
        <dbReference type="EC" id="2.7.13.3"/>
    </reaction>
</comment>
<evidence type="ECO:0000256" key="9">
    <source>
        <dbReference type="ARBA" id="ARBA00022737"/>
    </source>
</evidence>
<proteinExistence type="predicted"/>
<dbReference type="eggNOG" id="COG2202">
    <property type="taxonomic scope" value="Bacteria"/>
</dbReference>
<dbReference type="NCBIfam" id="TIGR00229">
    <property type="entry name" value="sensory_box"/>
    <property type="match status" value="2"/>
</dbReference>
<evidence type="ECO:0000259" key="18">
    <source>
        <dbReference type="PROSITE" id="PS50109"/>
    </source>
</evidence>
<dbReference type="InterPro" id="IPR005467">
    <property type="entry name" value="His_kinase_dom"/>
</dbReference>
<dbReference type="SUPFAM" id="SSF47384">
    <property type="entry name" value="Homodimeric domain of signal transducing histidine kinase"/>
    <property type="match status" value="1"/>
</dbReference>
<dbReference type="InterPro" id="IPR003594">
    <property type="entry name" value="HATPase_dom"/>
</dbReference>
<evidence type="ECO:0000256" key="12">
    <source>
        <dbReference type="ARBA" id="ARBA00022840"/>
    </source>
</evidence>
<feature type="domain" description="PAS" evidence="20">
    <location>
        <begin position="210"/>
        <end position="284"/>
    </location>
</feature>
<dbReference type="CDD" id="cd00130">
    <property type="entry name" value="PAS"/>
    <property type="match status" value="2"/>
</dbReference>
<dbReference type="AlphaFoldDB" id="B1ZW85"/>
<dbReference type="PROSITE" id="PS50109">
    <property type="entry name" value="HIS_KIN"/>
    <property type="match status" value="1"/>
</dbReference>
<dbReference type="SUPFAM" id="SSF55785">
    <property type="entry name" value="PYP-like sensor domain (PAS domain)"/>
    <property type="match status" value="2"/>
</dbReference>
<gene>
    <name evidence="22" type="ordered locus">Oter_3560</name>
</gene>
<protein>
    <recommendedName>
        <fullName evidence="3">histidine kinase</fullName>
        <ecNumber evidence="3">2.7.13.3</ecNumber>
    </recommendedName>
</protein>
<dbReference type="EMBL" id="CP001032">
    <property type="protein sequence ID" value="ACB76837.1"/>
    <property type="molecule type" value="Genomic_DNA"/>
</dbReference>
<dbReference type="InterPro" id="IPR001789">
    <property type="entry name" value="Sig_transdc_resp-reg_receiver"/>
</dbReference>
<evidence type="ECO:0000313" key="23">
    <source>
        <dbReference type="Proteomes" id="UP000007013"/>
    </source>
</evidence>
<dbReference type="SUPFAM" id="SSF52172">
    <property type="entry name" value="CheY-like"/>
    <property type="match status" value="1"/>
</dbReference>
<keyword evidence="14" id="KW-0902">Two-component regulatory system</keyword>
<keyword evidence="9" id="KW-0677">Repeat</keyword>
<feature type="domain" description="PAC" evidence="21">
    <location>
        <begin position="285"/>
        <end position="337"/>
    </location>
</feature>
<dbReference type="Pfam" id="PF00512">
    <property type="entry name" value="HisKA"/>
    <property type="match status" value="1"/>
</dbReference>
<reference evidence="22 23" key="1">
    <citation type="journal article" date="2011" name="J. Bacteriol.">
        <title>Genome sequence of the verrucomicrobium Opitutus terrae PB90-1, an abundant inhabitant of rice paddy soil ecosystems.</title>
        <authorList>
            <person name="van Passel M.W."/>
            <person name="Kant R."/>
            <person name="Palva A."/>
            <person name="Copeland A."/>
            <person name="Lucas S."/>
            <person name="Lapidus A."/>
            <person name="Glavina del Rio T."/>
            <person name="Pitluck S."/>
            <person name="Goltsman E."/>
            <person name="Clum A."/>
            <person name="Sun H."/>
            <person name="Schmutz J."/>
            <person name="Larimer F.W."/>
            <person name="Land M.L."/>
            <person name="Hauser L."/>
            <person name="Kyrpides N."/>
            <person name="Mikhailova N."/>
            <person name="Richardson P.P."/>
            <person name="Janssen P.H."/>
            <person name="de Vos W.M."/>
            <person name="Smidt H."/>
        </authorList>
    </citation>
    <scope>NUCLEOTIDE SEQUENCE [LARGE SCALE GENOMIC DNA]</scope>
    <source>
        <strain evidence="23">DSM 11246 / JCM 15787 / PB90-1</strain>
    </source>
</reference>
<keyword evidence="11 22" id="KW-0418">Kinase</keyword>
<dbReference type="Gene3D" id="3.30.450.20">
    <property type="entry name" value="PAS domain"/>
    <property type="match status" value="2"/>
</dbReference>
<dbReference type="GO" id="GO:0005886">
    <property type="term" value="C:plasma membrane"/>
    <property type="evidence" value="ECO:0007669"/>
    <property type="project" value="UniProtKB-SubCell"/>
</dbReference>
<dbReference type="OrthoDB" id="174740at2"/>
<dbReference type="RefSeq" id="WP_012376366.1">
    <property type="nucleotide sequence ID" value="NC_010571.1"/>
</dbReference>
<keyword evidence="10" id="KW-0547">Nucleotide-binding</keyword>
<name>B1ZW85_OPITP</name>
<comment type="subcellular location">
    <subcellularLocation>
        <location evidence="2">Cell inner membrane</location>
        <topology evidence="2">Multi-pass membrane protein</topology>
    </subcellularLocation>
</comment>
<accession>B1ZW85</accession>